<feature type="compositionally biased region" description="Basic and acidic residues" evidence="1">
    <location>
        <begin position="85"/>
        <end position="94"/>
    </location>
</feature>
<accession>A0A218W237</accession>
<dbReference type="PANTHER" id="PTHR35488:SF4">
    <property type="entry name" value="DUF4005 DOMAIN-CONTAINING PROTEIN"/>
    <property type="match status" value="1"/>
</dbReference>
<protein>
    <submittedName>
        <fullName evidence="2">Uncharacterized protein</fullName>
    </submittedName>
</protein>
<gene>
    <name evidence="2" type="ORF">CDL15_Pgr013745</name>
</gene>
<feature type="region of interest" description="Disordered" evidence="1">
    <location>
        <begin position="115"/>
        <end position="197"/>
    </location>
</feature>
<organism evidence="2 3">
    <name type="scientific">Punica granatum</name>
    <name type="common">Pomegranate</name>
    <dbReference type="NCBI Taxonomy" id="22663"/>
    <lineage>
        <taxon>Eukaryota</taxon>
        <taxon>Viridiplantae</taxon>
        <taxon>Streptophyta</taxon>
        <taxon>Embryophyta</taxon>
        <taxon>Tracheophyta</taxon>
        <taxon>Spermatophyta</taxon>
        <taxon>Magnoliopsida</taxon>
        <taxon>eudicotyledons</taxon>
        <taxon>Gunneridae</taxon>
        <taxon>Pentapetalae</taxon>
        <taxon>rosids</taxon>
        <taxon>malvids</taxon>
        <taxon>Myrtales</taxon>
        <taxon>Lythraceae</taxon>
        <taxon>Punica</taxon>
    </lineage>
</organism>
<dbReference type="EMBL" id="MTKT01005554">
    <property type="protein sequence ID" value="OWM66528.1"/>
    <property type="molecule type" value="Genomic_DNA"/>
</dbReference>
<sequence length="197" mass="21962">MSIEVIRGSLWETIHLSVQVTLQRATVRMKKYPVVFPKYETGDYGAIDFDPEVDFAQFLNEARQHKNVSDVVGSSLNVEHGGRRRSGDEKKEGKKSWKSSLFSWLKSDKKSKHRVEPATITSSCKPKPRKGHTSGPIYGSTVRGSEVVHHRPTSGPLSGFFSKTKRSENKTPYLTLGQLDRPNGNGASPYGPVYLVT</sequence>
<feature type="region of interest" description="Disordered" evidence="1">
    <location>
        <begin position="73"/>
        <end position="94"/>
    </location>
</feature>
<comment type="caution">
    <text evidence="2">The sequence shown here is derived from an EMBL/GenBank/DDBJ whole genome shotgun (WGS) entry which is preliminary data.</text>
</comment>
<reference evidence="3" key="1">
    <citation type="journal article" date="2017" name="Plant J.">
        <title>The pomegranate (Punica granatum L.) genome and the genomics of punicalagin biosynthesis.</title>
        <authorList>
            <person name="Qin G."/>
            <person name="Xu C."/>
            <person name="Ming R."/>
            <person name="Tang H."/>
            <person name="Guyot R."/>
            <person name="Kramer E.M."/>
            <person name="Hu Y."/>
            <person name="Yi X."/>
            <person name="Qi Y."/>
            <person name="Xu X."/>
            <person name="Gao Z."/>
            <person name="Pan H."/>
            <person name="Jian J."/>
            <person name="Tian Y."/>
            <person name="Yue Z."/>
            <person name="Xu Y."/>
        </authorList>
    </citation>
    <scope>NUCLEOTIDE SEQUENCE [LARGE SCALE GENOMIC DNA]</scope>
    <source>
        <strain evidence="3">cv. Dabenzi</strain>
    </source>
</reference>
<dbReference type="AlphaFoldDB" id="A0A218W237"/>
<dbReference type="Proteomes" id="UP000197138">
    <property type="component" value="Unassembled WGS sequence"/>
</dbReference>
<evidence type="ECO:0000313" key="2">
    <source>
        <dbReference type="EMBL" id="OWM66528.1"/>
    </source>
</evidence>
<evidence type="ECO:0000313" key="3">
    <source>
        <dbReference type="Proteomes" id="UP000197138"/>
    </source>
</evidence>
<dbReference type="PANTHER" id="PTHR35488">
    <property type="entry name" value="OS05G0358900 PROTEIN-RELATED"/>
    <property type="match status" value="1"/>
</dbReference>
<evidence type="ECO:0000256" key="1">
    <source>
        <dbReference type="SAM" id="MobiDB-lite"/>
    </source>
</evidence>
<name>A0A218W237_PUNGR</name>
<proteinExistence type="predicted"/>